<proteinExistence type="predicted"/>
<evidence type="ECO:0000313" key="1">
    <source>
        <dbReference type="EMBL" id="MDN3572643.1"/>
    </source>
</evidence>
<dbReference type="RefSeq" id="WP_238290001.1">
    <property type="nucleotide sequence ID" value="NZ_BPQS01000019.1"/>
</dbReference>
<dbReference type="EMBL" id="JAUFPT010000061">
    <property type="protein sequence ID" value="MDN3572643.1"/>
    <property type="molecule type" value="Genomic_DNA"/>
</dbReference>
<gene>
    <name evidence="1" type="ORF">QWZ18_18675</name>
</gene>
<keyword evidence="2" id="KW-1185">Reference proteome</keyword>
<dbReference type="Proteomes" id="UP001244297">
    <property type="component" value="Unassembled WGS sequence"/>
</dbReference>
<reference evidence="2" key="1">
    <citation type="journal article" date="2019" name="Int. J. Syst. Evol. Microbiol.">
        <title>The Global Catalogue of Microorganisms (GCM) 10K type strain sequencing project: providing services to taxonomists for standard genome sequencing and annotation.</title>
        <authorList>
            <consortium name="The Broad Institute Genomics Platform"/>
            <consortium name="The Broad Institute Genome Sequencing Center for Infectious Disease"/>
            <person name="Wu L."/>
            <person name="Ma J."/>
        </authorList>
    </citation>
    <scope>NUCLEOTIDE SEQUENCE [LARGE SCALE GENOMIC DNA]</scope>
    <source>
        <strain evidence="2">CECT 7806</strain>
    </source>
</reference>
<name>A0ABT8AS22_9HYPH</name>
<accession>A0ABT8AS22</accession>
<evidence type="ECO:0000313" key="2">
    <source>
        <dbReference type="Proteomes" id="UP001244297"/>
    </source>
</evidence>
<comment type="caution">
    <text evidence="1">The sequence shown here is derived from an EMBL/GenBank/DDBJ whole genome shotgun (WGS) entry which is preliminary data.</text>
</comment>
<sequence length="150" mass="15841">MRDAVAIWAALVLTYMVFAGAVNVSESVAAVGCASLGTLWWWGVGRRGGTRFHFDRLTLRPLGPAILAVPRQAVHVGLRLSRVVLGRAGGGTTRERTASELSWAAASGDTVYAARAVGLFAASLTPDSYVLILDREHGTVATHALEDDAP</sequence>
<protein>
    <submittedName>
        <fullName evidence="1">Uncharacterized protein</fullName>
    </submittedName>
</protein>
<organism evidence="1 2">
    <name type="scientific">Methylobacterium longum</name>
    <dbReference type="NCBI Taxonomy" id="767694"/>
    <lineage>
        <taxon>Bacteria</taxon>
        <taxon>Pseudomonadati</taxon>
        <taxon>Pseudomonadota</taxon>
        <taxon>Alphaproteobacteria</taxon>
        <taxon>Hyphomicrobiales</taxon>
        <taxon>Methylobacteriaceae</taxon>
        <taxon>Methylobacterium</taxon>
    </lineage>
</organism>